<dbReference type="AlphaFoldDB" id="A0A813DW64"/>
<organism evidence="1 2">
    <name type="scientific">Polarella glacialis</name>
    <name type="common">Dinoflagellate</name>
    <dbReference type="NCBI Taxonomy" id="89957"/>
    <lineage>
        <taxon>Eukaryota</taxon>
        <taxon>Sar</taxon>
        <taxon>Alveolata</taxon>
        <taxon>Dinophyceae</taxon>
        <taxon>Suessiales</taxon>
        <taxon>Suessiaceae</taxon>
        <taxon>Polarella</taxon>
    </lineage>
</organism>
<gene>
    <name evidence="1" type="ORF">PGLA1383_LOCUS9483</name>
</gene>
<reference evidence="1" key="1">
    <citation type="submission" date="2021-02" db="EMBL/GenBank/DDBJ databases">
        <authorList>
            <person name="Dougan E. K."/>
            <person name="Rhodes N."/>
            <person name="Thang M."/>
            <person name="Chan C."/>
        </authorList>
    </citation>
    <scope>NUCLEOTIDE SEQUENCE</scope>
</reference>
<accession>A0A813DW64</accession>
<dbReference type="EMBL" id="CAJNNV010004445">
    <property type="protein sequence ID" value="CAE8590768.1"/>
    <property type="molecule type" value="Genomic_DNA"/>
</dbReference>
<proteinExistence type="predicted"/>
<dbReference type="OrthoDB" id="430176at2759"/>
<name>A0A813DW64_POLGL</name>
<protein>
    <submittedName>
        <fullName evidence="1">Uncharacterized protein</fullName>
    </submittedName>
</protein>
<comment type="caution">
    <text evidence="1">The sequence shown here is derived from an EMBL/GenBank/DDBJ whole genome shotgun (WGS) entry which is preliminary data.</text>
</comment>
<feature type="non-terminal residue" evidence="1">
    <location>
        <position position="254"/>
    </location>
</feature>
<dbReference type="Proteomes" id="UP000654075">
    <property type="component" value="Unassembled WGS sequence"/>
</dbReference>
<evidence type="ECO:0000313" key="1">
    <source>
        <dbReference type="EMBL" id="CAE8590768.1"/>
    </source>
</evidence>
<evidence type="ECO:0000313" key="2">
    <source>
        <dbReference type="Proteomes" id="UP000654075"/>
    </source>
</evidence>
<keyword evidence="2" id="KW-1185">Reference proteome</keyword>
<sequence length="254" mass="27267">AAAADRPRKLLVAGDALGNVAKLFNSVETQASKVGGFDALLCAGAFLAEDGGAGSELAAYVKGSSRVPVPCYFVDSSPALLQAAPGGRQMCENLHFLGGYGLRDICGLRLIVRSAEDTEGADFVGGAFTQQAIAGLRSSSSSACRVFSPLRFKEIMAYRTVTAQTFRGLPLADFTSAVRGSILESLVIKLDQQLHPGSVIRDAVVGQCVTGARRGRHMLQYDWLRDGTRVECKSAQLVWNKHKIIWVAHFRNCF</sequence>